<keyword evidence="2" id="KW-1185">Reference proteome</keyword>
<dbReference type="EMBL" id="SWJE01000013">
    <property type="protein sequence ID" value="TKC83832.1"/>
    <property type="molecule type" value="Genomic_DNA"/>
</dbReference>
<gene>
    <name evidence="1" type="ORF">FAZ69_22630</name>
</gene>
<name>A0A4U1HR20_9BURK</name>
<evidence type="ECO:0000313" key="1">
    <source>
        <dbReference type="EMBL" id="TKC83832.1"/>
    </source>
</evidence>
<sequence>MMHEPLLPSNQTQLEAALARVMRPSVGPEILRVLWDADRCPTAWLPWLAWAFAVDGWELAESEDARRALVKGSMALHRKKGTPWAVREVIRRLGFGEVTIIEGRSGRRRDGSILRNGEQLHGKASAWAEYIVKLGVPITRDQADKLWQAIERYAPARSKLAALDYAAVPIRHNRVARRDGQYTRGSITV</sequence>
<dbReference type="AlphaFoldDB" id="A0A4U1HR20"/>
<dbReference type="OrthoDB" id="90759at2"/>
<dbReference type="Proteomes" id="UP000305539">
    <property type="component" value="Unassembled WGS sequence"/>
</dbReference>
<organism evidence="1 2">
    <name type="scientific">Trinickia terrae</name>
    <dbReference type="NCBI Taxonomy" id="2571161"/>
    <lineage>
        <taxon>Bacteria</taxon>
        <taxon>Pseudomonadati</taxon>
        <taxon>Pseudomonadota</taxon>
        <taxon>Betaproteobacteria</taxon>
        <taxon>Burkholderiales</taxon>
        <taxon>Burkholderiaceae</taxon>
        <taxon>Trinickia</taxon>
    </lineage>
</organism>
<accession>A0A4U1HR20</accession>
<reference evidence="1 2" key="1">
    <citation type="submission" date="2019-04" db="EMBL/GenBank/DDBJ databases">
        <title>Trinickia sp. 7GSK02, isolated from subtropical forest soil.</title>
        <authorList>
            <person name="Gao Z.-H."/>
            <person name="Qiu L.-H."/>
        </authorList>
    </citation>
    <scope>NUCLEOTIDE SEQUENCE [LARGE SCALE GENOMIC DNA]</scope>
    <source>
        <strain evidence="1 2">7GSK02</strain>
    </source>
</reference>
<dbReference type="InterPro" id="IPR006521">
    <property type="entry name" value="Tail_protein_I"/>
</dbReference>
<protein>
    <submittedName>
        <fullName evidence="1">Phage tail protein I</fullName>
    </submittedName>
</protein>
<proteinExistence type="predicted"/>
<dbReference type="NCBIfam" id="TIGR01634">
    <property type="entry name" value="tail_P2_I"/>
    <property type="match status" value="1"/>
</dbReference>
<evidence type="ECO:0000313" key="2">
    <source>
        <dbReference type="Proteomes" id="UP000305539"/>
    </source>
</evidence>
<dbReference type="Pfam" id="PF09684">
    <property type="entry name" value="Tail_P2_I"/>
    <property type="match status" value="1"/>
</dbReference>
<comment type="caution">
    <text evidence="1">The sequence shown here is derived from an EMBL/GenBank/DDBJ whole genome shotgun (WGS) entry which is preliminary data.</text>
</comment>